<evidence type="ECO:0000256" key="5">
    <source>
        <dbReference type="SAM" id="SignalP"/>
    </source>
</evidence>
<dbReference type="PANTHER" id="PTHR30483:SF37">
    <property type="entry name" value="ABC TRANSPORTER SUBSTRATE-BINDING PROTEIN"/>
    <property type="match status" value="1"/>
</dbReference>
<sequence length="414" mass="44737">MLHRRQTLSLLMTSAVALIAALTAGSTSALAQAAPASSAPVRVGEINSYTGLPAFTIPYRQGWQLAVEEINAKGGVLGGRKLEVVSRDDAGKPDDAVRVAQELLSSEKVDLLAGTYFSHIGLAVADFAARNKVPFVAAEPLTDAITWSKGNRYSFRLRPSTYMQAAMLVEEAAKLPAKRWATVAPNYEYGQSAVTWFKQLLKEKRPDVEFVAEQWPAQGKLEAGPTVQALAAANPEAIFNVTFGADLAKLVREGEGRGLFKNRRVVSLLTGEPEYLEPMKDEAPEGWIVTGYPWEQIDTPEHKAFRDAYSARFKESPRQGSVVGYATLKAIAAALDKAGSTEPDKLVAAFRGLSLSSPFGPITFRASDHQATMGAYVGVTTVKDGRGTMKDWRYADGAAYLPGDEAVRALRPAE</sequence>
<dbReference type="PANTHER" id="PTHR30483">
    <property type="entry name" value="LEUCINE-SPECIFIC-BINDING PROTEIN"/>
    <property type="match status" value="1"/>
</dbReference>
<accession>A0A3S0RCF1</accession>
<dbReference type="Proteomes" id="UP000277007">
    <property type="component" value="Unassembled WGS sequence"/>
</dbReference>
<dbReference type="CDD" id="cd06330">
    <property type="entry name" value="PBP1_As_SBP-like"/>
    <property type="match status" value="1"/>
</dbReference>
<reference evidence="7 8" key="1">
    <citation type="submission" date="2018-12" db="EMBL/GenBank/DDBJ databases">
        <authorList>
            <person name="Yang Y."/>
        </authorList>
    </citation>
    <scope>NUCLEOTIDE SEQUENCE [LARGE SCALE GENOMIC DNA]</scope>
    <source>
        <strain evidence="7 8">L-25-5w-1</strain>
    </source>
</reference>
<keyword evidence="3 5" id="KW-0732">Signal</keyword>
<name>A0A3S0RCF1_9PROT</name>
<keyword evidence="8" id="KW-1185">Reference proteome</keyword>
<protein>
    <submittedName>
        <fullName evidence="7">ABC transporter substrate-binding protein</fullName>
    </submittedName>
</protein>
<evidence type="ECO:0000313" key="8">
    <source>
        <dbReference type="Proteomes" id="UP000277007"/>
    </source>
</evidence>
<evidence type="ECO:0000313" key="7">
    <source>
        <dbReference type="EMBL" id="RTR24537.1"/>
    </source>
</evidence>
<comment type="caution">
    <text evidence="7">The sequence shown here is derived from an EMBL/GenBank/DDBJ whole genome shotgun (WGS) entry which is preliminary data.</text>
</comment>
<dbReference type="OrthoDB" id="9783240at2"/>
<dbReference type="GO" id="GO:0006865">
    <property type="term" value="P:amino acid transport"/>
    <property type="evidence" value="ECO:0007669"/>
    <property type="project" value="UniProtKB-KW"/>
</dbReference>
<dbReference type="Pfam" id="PF13458">
    <property type="entry name" value="Peripla_BP_6"/>
    <property type="match status" value="1"/>
</dbReference>
<dbReference type="EMBL" id="RXMA01000001">
    <property type="protein sequence ID" value="RTR24537.1"/>
    <property type="molecule type" value="Genomic_DNA"/>
</dbReference>
<dbReference type="InterPro" id="IPR000709">
    <property type="entry name" value="Leu_Ile_Val-bd"/>
</dbReference>
<dbReference type="InterPro" id="IPR051010">
    <property type="entry name" value="BCAA_transport"/>
</dbReference>
<dbReference type="Gene3D" id="3.40.50.2300">
    <property type="match status" value="2"/>
</dbReference>
<dbReference type="InterPro" id="IPR028081">
    <property type="entry name" value="Leu-bd"/>
</dbReference>
<dbReference type="PRINTS" id="PR00337">
    <property type="entry name" value="LEUILEVALBP"/>
</dbReference>
<organism evidence="7 8">
    <name type="scientific">Azospirillum griseum</name>
    <dbReference type="NCBI Taxonomy" id="2496639"/>
    <lineage>
        <taxon>Bacteria</taxon>
        <taxon>Pseudomonadati</taxon>
        <taxon>Pseudomonadota</taxon>
        <taxon>Alphaproteobacteria</taxon>
        <taxon>Rhodospirillales</taxon>
        <taxon>Azospirillaceae</taxon>
        <taxon>Azospirillum</taxon>
    </lineage>
</organism>
<feature type="signal peptide" evidence="5">
    <location>
        <begin position="1"/>
        <end position="33"/>
    </location>
</feature>
<dbReference type="InterPro" id="IPR028082">
    <property type="entry name" value="Peripla_BP_I"/>
</dbReference>
<evidence type="ECO:0000256" key="1">
    <source>
        <dbReference type="ARBA" id="ARBA00010062"/>
    </source>
</evidence>
<proteinExistence type="inferred from homology"/>
<evidence type="ECO:0000256" key="4">
    <source>
        <dbReference type="ARBA" id="ARBA00022970"/>
    </source>
</evidence>
<keyword evidence="2" id="KW-0813">Transport</keyword>
<feature type="chain" id="PRO_5018763002" evidence="5">
    <location>
        <begin position="34"/>
        <end position="414"/>
    </location>
</feature>
<evidence type="ECO:0000256" key="2">
    <source>
        <dbReference type="ARBA" id="ARBA00022448"/>
    </source>
</evidence>
<feature type="domain" description="Leucine-binding protein" evidence="6">
    <location>
        <begin position="40"/>
        <end position="379"/>
    </location>
</feature>
<dbReference type="RefSeq" id="WP_126611545.1">
    <property type="nucleotide sequence ID" value="NZ_JBHUCY010000008.1"/>
</dbReference>
<evidence type="ECO:0000259" key="6">
    <source>
        <dbReference type="Pfam" id="PF13458"/>
    </source>
</evidence>
<gene>
    <name evidence="7" type="ORF">EJ903_01900</name>
</gene>
<evidence type="ECO:0000256" key="3">
    <source>
        <dbReference type="ARBA" id="ARBA00022729"/>
    </source>
</evidence>
<dbReference type="SUPFAM" id="SSF53822">
    <property type="entry name" value="Periplasmic binding protein-like I"/>
    <property type="match status" value="1"/>
</dbReference>
<keyword evidence="4" id="KW-0029">Amino-acid transport</keyword>
<dbReference type="AlphaFoldDB" id="A0A3S0RCF1"/>
<comment type="similarity">
    <text evidence="1">Belongs to the leucine-binding protein family.</text>
</comment>